<keyword evidence="1" id="KW-0812">Transmembrane</keyword>
<dbReference type="Proteomes" id="UP000323733">
    <property type="component" value="Unassembled WGS sequence"/>
</dbReference>
<accession>A0A1I7A4M2</accession>
<sequence>MEEKVLEFLVLVLEIFVQYFEIVSALIIIYGGLRTMYKIVDIEVFKRPGSYQKVRREFTDRIILGLELLIIADLLETLRRQSLEDLLLVGAVVLVRILLSHFLSREEENITLIEDESSEAV</sequence>
<proteinExistence type="predicted"/>
<evidence type="ECO:0000313" key="4">
    <source>
        <dbReference type="Proteomes" id="UP000265557"/>
    </source>
</evidence>
<name>A0A1I7A4M2_METTE</name>
<feature type="transmembrane region" description="Helical" evidence="1">
    <location>
        <begin position="16"/>
        <end position="37"/>
    </location>
</feature>
<keyword evidence="5" id="KW-1185">Reference proteome</keyword>
<dbReference type="PANTHER" id="PTHR38468">
    <property type="entry name" value="SLL0939 PROTEIN"/>
    <property type="match status" value="1"/>
</dbReference>
<dbReference type="EMBL" id="AP017646">
    <property type="protein sequence ID" value="BAW29380.1"/>
    <property type="molecule type" value="Genomic_DNA"/>
</dbReference>
<keyword evidence="1" id="KW-0472">Membrane</keyword>
<organism evidence="3 5">
    <name type="scientific">Methanosarcina thermophila</name>
    <dbReference type="NCBI Taxonomy" id="2210"/>
    <lineage>
        <taxon>Archaea</taxon>
        <taxon>Methanobacteriati</taxon>
        <taxon>Methanobacteriota</taxon>
        <taxon>Stenosarchaea group</taxon>
        <taxon>Methanomicrobia</taxon>
        <taxon>Methanosarcinales</taxon>
        <taxon>Methanosarcinaceae</taxon>
        <taxon>Methanosarcina</taxon>
    </lineage>
</organism>
<evidence type="ECO:0000313" key="3">
    <source>
        <dbReference type="EMBL" id="SFT69873.1"/>
    </source>
</evidence>
<dbReference type="AlphaFoldDB" id="A0A1I7A4M2"/>
<keyword evidence="1" id="KW-1133">Transmembrane helix</keyword>
<dbReference type="InterPro" id="IPR012427">
    <property type="entry name" value="DUF1622"/>
</dbReference>
<reference evidence="2 4" key="1">
    <citation type="submission" date="2016-09" db="EMBL/GenBank/DDBJ databases">
        <title>Complete Genome Sequence of Methanosarcina thermophila MT-1.</title>
        <authorList>
            <person name="Kouzuma A."/>
        </authorList>
    </citation>
    <scope>NUCLEOTIDE SEQUENCE [LARGE SCALE GENOMIC DNA]</scope>
    <source>
        <strain evidence="2 4">MT-1</strain>
    </source>
</reference>
<evidence type="ECO:0000313" key="5">
    <source>
        <dbReference type="Proteomes" id="UP000323733"/>
    </source>
</evidence>
<gene>
    <name evidence="2" type="ORF">MESMT1_1450</name>
    <name evidence="3" type="ORF">SAMN02910340_01860</name>
</gene>
<dbReference type="Pfam" id="PF07784">
    <property type="entry name" value="DUF1622"/>
    <property type="match status" value="1"/>
</dbReference>
<reference evidence="3 5" key="2">
    <citation type="submission" date="2016-10" db="EMBL/GenBank/DDBJ databases">
        <authorList>
            <person name="Varghese N."/>
            <person name="Submissions S."/>
        </authorList>
    </citation>
    <scope>NUCLEOTIDE SEQUENCE [LARGE SCALE GENOMIC DNA]</scope>
    <source>
        <strain evidence="3 5">DSM 11855</strain>
    </source>
</reference>
<dbReference type="RefSeq" id="WP_231588114.1">
    <property type="nucleotide sequence ID" value="NZ_FPAO01000007.1"/>
</dbReference>
<dbReference type="PANTHER" id="PTHR38468:SF1">
    <property type="entry name" value="SLL0939 PROTEIN"/>
    <property type="match status" value="1"/>
</dbReference>
<dbReference type="GeneID" id="41602030"/>
<accession>A0A3G9CW44</accession>
<protein>
    <submittedName>
        <fullName evidence="3">Uncharacterized membrane protein</fullName>
    </submittedName>
</protein>
<dbReference type="EMBL" id="FPAO01000007">
    <property type="protein sequence ID" value="SFT69873.1"/>
    <property type="molecule type" value="Genomic_DNA"/>
</dbReference>
<dbReference type="Proteomes" id="UP000265557">
    <property type="component" value="Chromosome"/>
</dbReference>
<evidence type="ECO:0000256" key="1">
    <source>
        <dbReference type="SAM" id="Phobius"/>
    </source>
</evidence>
<evidence type="ECO:0000313" key="2">
    <source>
        <dbReference type="EMBL" id="BAW29380.1"/>
    </source>
</evidence>